<evidence type="ECO:0000256" key="3">
    <source>
        <dbReference type="ARBA" id="ARBA00022525"/>
    </source>
</evidence>
<feature type="signal peptide" evidence="6">
    <location>
        <begin position="1"/>
        <end position="16"/>
    </location>
</feature>
<dbReference type="GO" id="GO:0005615">
    <property type="term" value="C:extracellular space"/>
    <property type="evidence" value="ECO:0007669"/>
    <property type="project" value="TreeGrafter"/>
</dbReference>
<dbReference type="SMART" id="SM00708">
    <property type="entry name" value="PhBP"/>
    <property type="match status" value="1"/>
</dbReference>
<dbReference type="EMBL" id="LR899011">
    <property type="protein sequence ID" value="CAD7085061.1"/>
    <property type="molecule type" value="Genomic_DNA"/>
</dbReference>
<name>A0A7R8UQH0_HERIL</name>
<dbReference type="AlphaFoldDB" id="A0A7R8UQH0"/>
<evidence type="ECO:0000256" key="5">
    <source>
        <dbReference type="ARBA" id="ARBA00023157"/>
    </source>
</evidence>
<comment type="similarity">
    <text evidence="2">Belongs to the PBP/GOBP family.</text>
</comment>
<evidence type="ECO:0000313" key="7">
    <source>
        <dbReference type="EMBL" id="CAD7085061.1"/>
    </source>
</evidence>
<evidence type="ECO:0000256" key="4">
    <source>
        <dbReference type="ARBA" id="ARBA00022729"/>
    </source>
</evidence>
<dbReference type="InterPro" id="IPR036728">
    <property type="entry name" value="PBP_GOBP_sf"/>
</dbReference>
<accession>A0A7R8UQH0</accession>
<reference evidence="7 8" key="1">
    <citation type="submission" date="2020-11" db="EMBL/GenBank/DDBJ databases">
        <authorList>
            <person name="Wallbank WR R."/>
            <person name="Pardo Diaz C."/>
            <person name="Kozak K."/>
            <person name="Martin S."/>
            <person name="Jiggins C."/>
            <person name="Moest M."/>
            <person name="Warren A I."/>
            <person name="Generalovic N T."/>
            <person name="Byers J.R.P. K."/>
            <person name="Montejo-Kovacevich G."/>
            <person name="Yen C E."/>
        </authorList>
    </citation>
    <scope>NUCLEOTIDE SEQUENCE [LARGE SCALE GENOMIC DNA]</scope>
</reference>
<dbReference type="PANTHER" id="PTHR11857:SF46">
    <property type="entry name" value="GENERAL ODORANT-BINDING PROTEIN 99A-RELATED"/>
    <property type="match status" value="1"/>
</dbReference>
<keyword evidence="8" id="KW-1185">Reference proteome</keyword>
<keyword evidence="5" id="KW-1015">Disulfide bond</keyword>
<evidence type="ECO:0000256" key="2">
    <source>
        <dbReference type="ARBA" id="ARBA00008098"/>
    </source>
</evidence>
<dbReference type="Gene3D" id="1.10.238.20">
    <property type="entry name" value="Pheromone/general odorant binding protein domain"/>
    <property type="match status" value="1"/>
</dbReference>
<organism evidence="7 8">
    <name type="scientific">Hermetia illucens</name>
    <name type="common">Black soldier fly</name>
    <dbReference type="NCBI Taxonomy" id="343691"/>
    <lineage>
        <taxon>Eukaryota</taxon>
        <taxon>Metazoa</taxon>
        <taxon>Ecdysozoa</taxon>
        <taxon>Arthropoda</taxon>
        <taxon>Hexapoda</taxon>
        <taxon>Insecta</taxon>
        <taxon>Pterygota</taxon>
        <taxon>Neoptera</taxon>
        <taxon>Endopterygota</taxon>
        <taxon>Diptera</taxon>
        <taxon>Brachycera</taxon>
        <taxon>Stratiomyomorpha</taxon>
        <taxon>Stratiomyidae</taxon>
        <taxon>Hermetiinae</taxon>
        <taxon>Hermetia</taxon>
    </lineage>
</organism>
<dbReference type="SMR" id="A0A7R8UQH0"/>
<dbReference type="SUPFAM" id="SSF47565">
    <property type="entry name" value="Insect pheromone/odorant-binding proteins"/>
    <property type="match status" value="1"/>
</dbReference>
<dbReference type="GO" id="GO:0005549">
    <property type="term" value="F:odorant binding"/>
    <property type="evidence" value="ECO:0007669"/>
    <property type="project" value="InterPro"/>
</dbReference>
<dbReference type="InterPro" id="IPR006170">
    <property type="entry name" value="PBP/GOBP"/>
</dbReference>
<sequence length="140" mass="15874">MKLFVVLAAIVAFASAEWATRSPAELAQSRLSCIQELSVPANLVEQIKKFQYPDEEIVRCYIRCTSEKIGIWSDDSGFITDRVIEQLAGNRDKDAFRADVLKCIDSNEQKSDKCTWAYRNFNCFIKNNLILVQSQINASS</sequence>
<keyword evidence="3" id="KW-0964">Secreted</keyword>
<dbReference type="Proteomes" id="UP000594454">
    <property type="component" value="Chromosome 3"/>
</dbReference>
<dbReference type="GO" id="GO:0007608">
    <property type="term" value="P:sensory perception of smell"/>
    <property type="evidence" value="ECO:0007669"/>
    <property type="project" value="TreeGrafter"/>
</dbReference>
<comment type="subcellular location">
    <subcellularLocation>
        <location evidence="1">Secreted</location>
    </subcellularLocation>
</comment>
<dbReference type="Pfam" id="PF01395">
    <property type="entry name" value="PBP_GOBP"/>
    <property type="match status" value="1"/>
</dbReference>
<protein>
    <submittedName>
        <fullName evidence="7">Uncharacterized protein</fullName>
    </submittedName>
</protein>
<dbReference type="OrthoDB" id="5978988at2759"/>
<dbReference type="PANTHER" id="PTHR11857">
    <property type="entry name" value="ODORANT BINDING PROTEIN-RELATED"/>
    <property type="match status" value="1"/>
</dbReference>
<evidence type="ECO:0000256" key="1">
    <source>
        <dbReference type="ARBA" id="ARBA00004613"/>
    </source>
</evidence>
<proteinExistence type="inferred from homology"/>
<dbReference type="CDD" id="cd23992">
    <property type="entry name" value="PBP_GOBP"/>
    <property type="match status" value="1"/>
</dbReference>
<gene>
    <name evidence="7" type="ORF">HERILL_LOCUS7927</name>
</gene>
<keyword evidence="4 6" id="KW-0732">Signal</keyword>
<evidence type="ECO:0000313" key="8">
    <source>
        <dbReference type="Proteomes" id="UP000594454"/>
    </source>
</evidence>
<feature type="chain" id="PRO_5031562568" evidence="6">
    <location>
        <begin position="17"/>
        <end position="140"/>
    </location>
</feature>
<evidence type="ECO:0000256" key="6">
    <source>
        <dbReference type="SAM" id="SignalP"/>
    </source>
</evidence>
<dbReference type="InParanoid" id="A0A7R8UQH0"/>
<dbReference type="OMA" id="FASAEWA"/>